<sequence length="136" mass="15706">MFDPTRSKGDINERFAECSMRVVQYAFEARECGASETMLYMEEVMTSLMAKRTRAQTAQRWRPLIESRQCIPRFPRGLNTGFEELHSTTRTFRVVVDAYYHTPISTRKHAPAIWVGSRRRHTSSHVVAALPGKARE</sequence>
<protein>
    <submittedName>
        <fullName evidence="1">Uncharacterized protein</fullName>
    </submittedName>
</protein>
<gene>
    <name evidence="1" type="ORF">LSCM4_04188</name>
</gene>
<dbReference type="Proteomes" id="UP000674143">
    <property type="component" value="Unassembled WGS sequence"/>
</dbReference>
<comment type="caution">
    <text evidence="1">The sequence shown here is derived from an EMBL/GenBank/DDBJ whole genome shotgun (WGS) entry which is preliminary data.</text>
</comment>
<proteinExistence type="predicted"/>
<dbReference type="EMBL" id="JAFHLR010000027">
    <property type="protein sequence ID" value="KAG5475606.1"/>
    <property type="molecule type" value="Genomic_DNA"/>
</dbReference>
<reference evidence="2" key="1">
    <citation type="journal article" date="2021" name="Microbiol. Resour. Announc.">
        <title>LGAAP: Leishmaniinae Genome Assembly and Annotation Pipeline.</title>
        <authorList>
            <person name="Almutairi H."/>
            <person name="Urbaniak M.D."/>
            <person name="Bates M.D."/>
            <person name="Jariyapan N."/>
            <person name="Kwakye-Nuako G."/>
            <person name="Thomaz-Soccol V."/>
            <person name="Al-Salem W.S."/>
            <person name="Dillon R.J."/>
            <person name="Bates P.A."/>
            <person name="Gatherer D."/>
        </authorList>
    </citation>
    <scope>NUCLEOTIDE SEQUENCE [LARGE SCALE GENOMIC DNA]</scope>
</reference>
<name>A0A836GIC0_9TRYP</name>
<reference evidence="2" key="2">
    <citation type="journal article" date="2021" name="Sci. Data">
        <title>Chromosome-scale genome sequencing, assembly and annotation of six genomes from subfamily Leishmaniinae.</title>
        <authorList>
            <person name="Almutairi H."/>
            <person name="Urbaniak M.D."/>
            <person name="Bates M.D."/>
            <person name="Jariyapan N."/>
            <person name="Kwakye-Nuako G."/>
            <person name="Thomaz Soccol V."/>
            <person name="Al-Salem W.S."/>
            <person name="Dillon R.J."/>
            <person name="Bates P.A."/>
            <person name="Gatherer D."/>
        </authorList>
    </citation>
    <scope>NUCLEOTIDE SEQUENCE [LARGE SCALE GENOMIC DNA]</scope>
</reference>
<keyword evidence="2" id="KW-1185">Reference proteome</keyword>
<organism evidence="1 2">
    <name type="scientific">Leishmania orientalis</name>
    <dbReference type="NCBI Taxonomy" id="2249476"/>
    <lineage>
        <taxon>Eukaryota</taxon>
        <taxon>Discoba</taxon>
        <taxon>Euglenozoa</taxon>
        <taxon>Kinetoplastea</taxon>
        <taxon>Metakinetoplastina</taxon>
        <taxon>Trypanosomatida</taxon>
        <taxon>Trypanosomatidae</taxon>
        <taxon>Leishmaniinae</taxon>
        <taxon>Leishmania</taxon>
    </lineage>
</organism>
<dbReference type="RefSeq" id="XP_067062114.1">
    <property type="nucleotide sequence ID" value="XM_067206177.1"/>
</dbReference>
<evidence type="ECO:0000313" key="1">
    <source>
        <dbReference type="EMBL" id="KAG5475606.1"/>
    </source>
</evidence>
<accession>A0A836GIC0</accession>
<dbReference type="GeneID" id="92360111"/>
<dbReference type="KEGG" id="loi:92360111"/>
<evidence type="ECO:0000313" key="2">
    <source>
        <dbReference type="Proteomes" id="UP000674143"/>
    </source>
</evidence>
<dbReference type="AlphaFoldDB" id="A0A836GIC0"/>